<dbReference type="PANTHER" id="PTHR39450:SF1">
    <property type="entry name" value="DUF1667 DOMAIN-CONTAINING PROTEIN"/>
    <property type="match status" value="1"/>
</dbReference>
<evidence type="ECO:0000313" key="2">
    <source>
        <dbReference type="Proteomes" id="UP000070427"/>
    </source>
</evidence>
<evidence type="ECO:0000313" key="1">
    <source>
        <dbReference type="EMBL" id="KXG76967.1"/>
    </source>
</evidence>
<dbReference type="SUPFAM" id="SSF53706">
    <property type="entry name" value="Formate dehydrogenase/DMSO reductase, domains 1-3"/>
    <property type="match status" value="1"/>
</dbReference>
<evidence type="ECO:0008006" key="3">
    <source>
        <dbReference type="Google" id="ProtNLM"/>
    </source>
</evidence>
<dbReference type="STRING" id="520764.AN618_13430"/>
<dbReference type="Pfam" id="PF07892">
    <property type="entry name" value="DUF1667"/>
    <property type="match status" value="1"/>
</dbReference>
<dbReference type="AlphaFoldDB" id="A0A140L8U2"/>
<keyword evidence="2" id="KW-1185">Reference proteome</keyword>
<dbReference type="InterPro" id="IPR012460">
    <property type="entry name" value="DUF1667"/>
</dbReference>
<dbReference type="Proteomes" id="UP000070427">
    <property type="component" value="Unassembled WGS sequence"/>
</dbReference>
<dbReference type="InParanoid" id="A0A140L8U2"/>
<sequence>MSAVSEEKNVTCIVCPSGCRIKVSIEGGEIAGISGNLCKRGADYARAEVTQPMRVLTTTVRLEDGHLLPVKTARPIPKALIFEALKELSGVRVKTPVEIGQVVYSNVAGTGVDVVATRSWN</sequence>
<accession>A0A140L8U2</accession>
<gene>
    <name evidence="1" type="ORF">AN618_13430</name>
</gene>
<dbReference type="EMBL" id="LOED01000014">
    <property type="protein sequence ID" value="KXG76967.1"/>
    <property type="molecule type" value="Genomic_DNA"/>
</dbReference>
<dbReference type="SUPFAM" id="SSF160148">
    <property type="entry name" value="CPE0013-like"/>
    <property type="match status" value="1"/>
</dbReference>
<dbReference type="Gene3D" id="3.10.530.10">
    <property type="entry name" value="CPE0013-like"/>
    <property type="match status" value="1"/>
</dbReference>
<dbReference type="PANTHER" id="PTHR39450">
    <property type="entry name" value="MOLYBDOPTERIN OXIDOREDUCTASE, 4FE-4S CLUSTER-BINDING SUBUNIT"/>
    <property type="match status" value="1"/>
</dbReference>
<name>A0A140L8U2_9FIRM</name>
<reference evidence="1 2" key="1">
    <citation type="submission" date="2015-12" db="EMBL/GenBank/DDBJ databases">
        <title>Draft genome sequnece of Fervidicola ferrireducens strain Y170.</title>
        <authorList>
            <person name="Patel B.K."/>
        </authorList>
    </citation>
    <scope>NUCLEOTIDE SEQUENCE [LARGE SCALE GENOMIC DNA]</scope>
    <source>
        <strain evidence="1 2">Y170</strain>
    </source>
</reference>
<protein>
    <recommendedName>
        <fullName evidence="3">4Fe-4S Mo/W bis-MGD-type domain-containing protein</fullName>
    </recommendedName>
</protein>
<dbReference type="InterPro" id="IPR036593">
    <property type="entry name" value="CPE0013-like_sf"/>
</dbReference>
<proteinExistence type="predicted"/>
<comment type="caution">
    <text evidence="1">The sequence shown here is derived from an EMBL/GenBank/DDBJ whole genome shotgun (WGS) entry which is preliminary data.</text>
</comment>
<organism evidence="1 2">
    <name type="scientific">Fervidicola ferrireducens</name>
    <dbReference type="NCBI Taxonomy" id="520764"/>
    <lineage>
        <taxon>Bacteria</taxon>
        <taxon>Bacillati</taxon>
        <taxon>Bacillota</taxon>
        <taxon>Clostridia</taxon>
        <taxon>Thermosediminibacterales</taxon>
        <taxon>Thermosediminibacteraceae</taxon>
        <taxon>Fervidicola</taxon>
    </lineage>
</organism>